<dbReference type="GO" id="GO:0005886">
    <property type="term" value="C:plasma membrane"/>
    <property type="evidence" value="ECO:0007669"/>
    <property type="project" value="TreeGrafter"/>
</dbReference>
<dbReference type="PANTHER" id="PTHR30258:SF2">
    <property type="entry name" value="COMG OPERON PROTEIN 1"/>
    <property type="match status" value="1"/>
</dbReference>
<dbReference type="Gene3D" id="3.30.450.90">
    <property type="match status" value="1"/>
</dbReference>
<comment type="similarity">
    <text evidence="1">Belongs to the GSP E family.</text>
</comment>
<evidence type="ECO:0000256" key="1">
    <source>
        <dbReference type="ARBA" id="ARBA00006611"/>
    </source>
</evidence>
<evidence type="ECO:0000313" key="6">
    <source>
        <dbReference type="Proteomes" id="UP001344888"/>
    </source>
</evidence>
<dbReference type="InterPro" id="IPR047667">
    <property type="entry name" value="ATPase_ComGA"/>
</dbReference>
<accession>A0AAW9NYW8</accession>
<dbReference type="NCBIfam" id="NF041000">
    <property type="entry name" value="ATPase_ComGA"/>
    <property type="match status" value="1"/>
</dbReference>
<reference evidence="5 6" key="1">
    <citation type="submission" date="2023-03" db="EMBL/GenBank/DDBJ databases">
        <title>Bacillus Genome Sequencing.</title>
        <authorList>
            <person name="Dunlap C."/>
        </authorList>
    </citation>
    <scope>NUCLEOTIDE SEQUENCE [LARGE SCALE GENOMIC DNA]</scope>
    <source>
        <strain evidence="5 6">B-59205</strain>
    </source>
</reference>
<keyword evidence="2" id="KW-0547">Nucleotide-binding</keyword>
<comment type="caution">
    <text evidence="5">The sequence shown here is derived from an EMBL/GenBank/DDBJ whole genome shotgun (WGS) entry which is preliminary data.</text>
</comment>
<dbReference type="CDD" id="cd01129">
    <property type="entry name" value="PulE-GspE-like"/>
    <property type="match status" value="1"/>
</dbReference>
<dbReference type="GO" id="GO:0005524">
    <property type="term" value="F:ATP binding"/>
    <property type="evidence" value="ECO:0007669"/>
    <property type="project" value="UniProtKB-KW"/>
</dbReference>
<proteinExistence type="inferred from homology"/>
<dbReference type="SUPFAM" id="SSF52540">
    <property type="entry name" value="P-loop containing nucleoside triphosphate hydrolases"/>
    <property type="match status" value="1"/>
</dbReference>
<evidence type="ECO:0000313" key="5">
    <source>
        <dbReference type="EMBL" id="MEC1180083.1"/>
    </source>
</evidence>
<feature type="domain" description="Bacterial type II secretion system protein E" evidence="4">
    <location>
        <begin position="208"/>
        <end position="222"/>
    </location>
</feature>
<dbReference type="Proteomes" id="UP001344888">
    <property type="component" value="Unassembled WGS sequence"/>
</dbReference>
<protein>
    <submittedName>
        <fullName evidence="5">Competence type IV pilus ATPase ComGA</fullName>
    </submittedName>
</protein>
<dbReference type="RefSeq" id="WP_326124596.1">
    <property type="nucleotide sequence ID" value="NZ_JARSFG010000020.1"/>
</dbReference>
<dbReference type="Gene3D" id="3.40.50.300">
    <property type="entry name" value="P-loop containing nucleotide triphosphate hydrolases"/>
    <property type="match status" value="1"/>
</dbReference>
<evidence type="ECO:0000256" key="3">
    <source>
        <dbReference type="ARBA" id="ARBA00022840"/>
    </source>
</evidence>
<gene>
    <name evidence="5" type="primary">comGA</name>
    <name evidence="5" type="ORF">P9B03_16395</name>
</gene>
<evidence type="ECO:0000259" key="4">
    <source>
        <dbReference type="PROSITE" id="PS00662"/>
    </source>
</evidence>
<name>A0AAW9NYW8_9BACL</name>
<dbReference type="Pfam" id="PF00437">
    <property type="entry name" value="T2SSE"/>
    <property type="match status" value="1"/>
</dbReference>
<dbReference type="InterPro" id="IPR027417">
    <property type="entry name" value="P-loop_NTPase"/>
</dbReference>
<dbReference type="InterPro" id="IPR001482">
    <property type="entry name" value="T2SS/T4SS_dom"/>
</dbReference>
<dbReference type="AlphaFoldDB" id="A0AAW9NYW8"/>
<sequence>METESIVVRRSEQLIEEALAFSASDIHLSPANGCYSIVFRKYGKMYVKGELPQELATRIITYYKFLSALDISEKRKPQSGAFQKEIAQTVYAFRISTLPSVLGKESLIIRILEQNITLPFIELSYDAAMAGKIEQLVQHRQGMLLFCGATGSGKSTSLYSLIHYCCTVLKRHVISLEDPVEKNYEQIVQIQVNERAGVTYAEGLRAILRHSPDVIMIGEIRDTETAKIAVQAALSGHLVLSTVHAKNTVNCLYRLMDLGISLDELRQATVGIIAQMLIETGIEDERKAIFELLSDVQLYEAFSALAHSKVYSLQYQHTLEHQRYLLEGQSYANFTHS</sequence>
<dbReference type="PANTHER" id="PTHR30258">
    <property type="entry name" value="TYPE II SECRETION SYSTEM PROTEIN GSPE-RELATED"/>
    <property type="match status" value="1"/>
</dbReference>
<keyword evidence="3" id="KW-0067">ATP-binding</keyword>
<evidence type="ECO:0000256" key="2">
    <source>
        <dbReference type="ARBA" id="ARBA00022741"/>
    </source>
</evidence>
<organism evidence="5 6">
    <name type="scientific">Metasolibacillus meyeri</name>
    <dbReference type="NCBI Taxonomy" id="1071052"/>
    <lineage>
        <taxon>Bacteria</taxon>
        <taxon>Bacillati</taxon>
        <taxon>Bacillota</taxon>
        <taxon>Bacilli</taxon>
        <taxon>Bacillales</taxon>
        <taxon>Caryophanaceae</taxon>
        <taxon>Metasolibacillus</taxon>
    </lineage>
</organism>
<dbReference type="EMBL" id="JARSFG010000020">
    <property type="protein sequence ID" value="MEC1180083.1"/>
    <property type="molecule type" value="Genomic_DNA"/>
</dbReference>
<keyword evidence="6" id="KW-1185">Reference proteome</keyword>
<dbReference type="PROSITE" id="PS00662">
    <property type="entry name" value="T2SP_E"/>
    <property type="match status" value="1"/>
</dbReference>
<dbReference type="GO" id="GO:0016887">
    <property type="term" value="F:ATP hydrolysis activity"/>
    <property type="evidence" value="ECO:0007669"/>
    <property type="project" value="TreeGrafter"/>
</dbReference>